<dbReference type="PANTHER" id="PTHR14469">
    <property type="entry name" value="SARCOMA ANTIGEN NY-SAR-23"/>
    <property type="match status" value="1"/>
</dbReference>
<name>A0AAY4C003_9TELE</name>
<dbReference type="GeneTree" id="ENSGT00390000002231"/>
<evidence type="ECO:0008006" key="4">
    <source>
        <dbReference type="Google" id="ProtNLM"/>
    </source>
</evidence>
<accession>A0AAY4C003</accession>
<keyword evidence="3" id="KW-1185">Reference proteome</keyword>
<evidence type="ECO:0000313" key="3">
    <source>
        <dbReference type="Proteomes" id="UP000694580"/>
    </source>
</evidence>
<dbReference type="PANTHER" id="PTHR14469:SF0">
    <property type="entry name" value="FAMILY WITH SEQUENCE SIMILARITY 113"/>
    <property type="match status" value="1"/>
</dbReference>
<evidence type="ECO:0000256" key="1">
    <source>
        <dbReference type="ARBA" id="ARBA00037957"/>
    </source>
</evidence>
<sequence length="322" mass="36974">MNTVTHRQAVELLHNKFIVVLGDSNHRSMYKDLVLLLQKDAHLTRSQLKSKGELVFEHDTLVEGGRMGEMTNGTGYREVRQFCTDHHLIRFYFATCVCCCVSHFKKGIKPDVVVLNSCLWDVSRYCRQWRPDYKENLNRLFIRLKSVLPDDCLIIWNMALPLGWRLTGGFLVPEIQALGPMLRHDVIEANFYSATLANAYGLDVLDLHFFFRHSLQHRADDGVHWNALAHRYITQLLLQHIAHAWGEELLRQQPAAGGWTCRTLAMRSLYNGGPNFDQNDLVLHPRFDDPDHGFVGEPVFRVSVIVKPQSCSNNEGPISRDI</sequence>
<reference evidence="2" key="2">
    <citation type="submission" date="2025-08" db="UniProtKB">
        <authorList>
            <consortium name="Ensembl"/>
        </authorList>
    </citation>
    <scope>IDENTIFICATION</scope>
</reference>
<dbReference type="Gene3D" id="3.40.50.1110">
    <property type="entry name" value="SGNH hydrolase"/>
    <property type="match status" value="1"/>
</dbReference>
<proteinExistence type="inferred from homology"/>
<protein>
    <recommendedName>
        <fullName evidence="4">Family with sequence similarity 113</fullName>
    </recommendedName>
</protein>
<reference evidence="2 3" key="1">
    <citation type="submission" date="2020-06" db="EMBL/GenBank/DDBJ databases">
        <authorList>
            <consortium name="Wellcome Sanger Institute Data Sharing"/>
        </authorList>
    </citation>
    <scope>NUCLEOTIDE SEQUENCE [LARGE SCALE GENOMIC DNA]</scope>
</reference>
<dbReference type="SUPFAM" id="SSF52266">
    <property type="entry name" value="SGNH hydrolase"/>
    <property type="match status" value="1"/>
</dbReference>
<comment type="similarity">
    <text evidence="1">Belongs to the PC-esterase family.</text>
</comment>
<dbReference type="AlphaFoldDB" id="A0AAY4C003"/>
<organism evidence="2 3">
    <name type="scientific">Denticeps clupeoides</name>
    <name type="common">denticle herring</name>
    <dbReference type="NCBI Taxonomy" id="299321"/>
    <lineage>
        <taxon>Eukaryota</taxon>
        <taxon>Metazoa</taxon>
        <taxon>Chordata</taxon>
        <taxon>Craniata</taxon>
        <taxon>Vertebrata</taxon>
        <taxon>Euteleostomi</taxon>
        <taxon>Actinopterygii</taxon>
        <taxon>Neopterygii</taxon>
        <taxon>Teleostei</taxon>
        <taxon>Clupei</taxon>
        <taxon>Clupeiformes</taxon>
        <taxon>Denticipitoidei</taxon>
        <taxon>Denticipitidae</taxon>
        <taxon>Denticeps</taxon>
    </lineage>
</organism>
<dbReference type="Proteomes" id="UP000694580">
    <property type="component" value="Chromosome 1"/>
</dbReference>
<dbReference type="Ensembl" id="ENSDCDT00010032803.1">
    <property type="protein sequence ID" value="ENSDCDP00010026495.1"/>
    <property type="gene ID" value="ENSDCDG00010016794.1"/>
</dbReference>
<dbReference type="InterPro" id="IPR036514">
    <property type="entry name" value="SGNH_hydro_sf"/>
</dbReference>
<gene>
    <name evidence="2" type="primary">fam113</name>
</gene>
<evidence type="ECO:0000313" key="2">
    <source>
        <dbReference type="Ensembl" id="ENSDCDP00010026495.1"/>
    </source>
</evidence>
<reference evidence="2" key="3">
    <citation type="submission" date="2025-09" db="UniProtKB">
        <authorList>
            <consortium name="Ensembl"/>
        </authorList>
    </citation>
    <scope>IDENTIFICATION</scope>
</reference>